<keyword evidence="3" id="KW-0963">Cytoplasm</keyword>
<dbReference type="SUPFAM" id="SSF53098">
    <property type="entry name" value="Ribonuclease H-like"/>
    <property type="match status" value="1"/>
</dbReference>
<evidence type="ECO:0000259" key="7">
    <source>
        <dbReference type="PROSITE" id="PS50821"/>
    </source>
</evidence>
<reference evidence="8 9" key="1">
    <citation type="journal article" date="2024" name="Ann. Entomol. Soc. Am.">
        <title>Genomic analyses of the southern and eastern yellowjacket wasps (Hymenoptera: Vespidae) reveal evolutionary signatures of social life.</title>
        <authorList>
            <person name="Catto M.A."/>
            <person name="Caine P.B."/>
            <person name="Orr S.E."/>
            <person name="Hunt B.G."/>
            <person name="Goodisman M.A.D."/>
        </authorList>
    </citation>
    <scope>NUCLEOTIDE SEQUENCE [LARGE SCALE GENOMIC DNA]</scope>
    <source>
        <strain evidence="8">233</strain>
        <tissue evidence="8">Head and thorax</tissue>
    </source>
</reference>
<dbReference type="Proteomes" id="UP001607302">
    <property type="component" value="Unassembled WGS sequence"/>
</dbReference>
<keyword evidence="5" id="KW-0943">RNA-mediated gene silencing</keyword>
<dbReference type="InterPro" id="IPR036085">
    <property type="entry name" value="PAZ_dom_sf"/>
</dbReference>
<protein>
    <submittedName>
        <fullName evidence="8">Piwi-like protein Ago3 isoform X1</fullName>
    </submittedName>
</protein>
<evidence type="ECO:0000313" key="9">
    <source>
        <dbReference type="Proteomes" id="UP001607302"/>
    </source>
</evidence>
<keyword evidence="4" id="KW-0694">RNA-binding</keyword>
<keyword evidence="9" id="KW-1185">Reference proteome</keyword>
<dbReference type="InterPro" id="IPR003100">
    <property type="entry name" value="PAZ_dom"/>
</dbReference>
<dbReference type="SUPFAM" id="SSF101690">
    <property type="entry name" value="PAZ domain"/>
    <property type="match status" value="1"/>
</dbReference>
<dbReference type="FunFam" id="2.170.260.10:FF:000003">
    <property type="entry name" value="Piwi-like RNA-mediated gene silencing 2"/>
    <property type="match status" value="1"/>
</dbReference>
<proteinExistence type="inferred from homology"/>
<evidence type="ECO:0000256" key="5">
    <source>
        <dbReference type="ARBA" id="ARBA00023158"/>
    </source>
</evidence>
<dbReference type="SMART" id="SM00949">
    <property type="entry name" value="PAZ"/>
    <property type="match status" value="1"/>
</dbReference>
<sequence length="578" mass="65911">MTDKSDDGRSKPGIGRGSLLLQKIKEQLAENESNIVNTSSITYQQESTSQVQALDTTLPLMGRGKASLFNSTKIEKEKEKSSFCELLPTIGKGRASPLGLFKKIITSGQPLMTEQQINTKESIVEKQQSNTRQPVIVQEQIASSSDNAGILGRLSQLSVYENTPVTTTPSQELQVINRQGTSGQLVDIFANYIDLKLDPGRGLFQYEVKFNPDIDSRALRRKLLNQHAAKLGHTLSFDGVLLYLPQKLPQEKIVYKSNHPLDGSPVILTLIFKKKEKMSESVQFFNVLFGRIMRALNLVRIGRQNFNPACAHTVPQHQLEVWPGYVTAINEYEGGLKLCVDAKHRVMRMETVRDLMIEVHKKNQQHYKDYITMEVVGSSVLTRYNNKTYRIDDIAWDKNPMFEFERQGTKTTIIDYYKNHWSLEIKDKTQPLLVYRSKEKLSTGQTHEKLTLLVPELCYVAGLTDSIRSDCRIMKDLNTITKVSPNSRRDIIRNFLQEIKKNSITQEILSAWGLQLDNDLTHLKGRVLMSERIYFGKNKMVNGKPNAEWNMEMVNNHALRAVSMIAITLLRYNLLQNF</sequence>
<evidence type="ECO:0000256" key="4">
    <source>
        <dbReference type="ARBA" id="ARBA00022884"/>
    </source>
</evidence>
<accession>A0ABD2A951</accession>
<evidence type="ECO:0000256" key="3">
    <source>
        <dbReference type="ARBA" id="ARBA00022490"/>
    </source>
</evidence>
<dbReference type="CDD" id="cd02845">
    <property type="entry name" value="PAZ_piwi_like"/>
    <property type="match status" value="1"/>
</dbReference>
<gene>
    <name evidence="8" type="ORF">V1478_012821</name>
</gene>
<dbReference type="InterPro" id="IPR012337">
    <property type="entry name" value="RNaseH-like_sf"/>
</dbReference>
<comment type="similarity">
    <text evidence="6">Belongs to the argonaute family. Piwi subfamily.</text>
</comment>
<comment type="caution">
    <text evidence="8">The sequence shown here is derived from an EMBL/GenBank/DDBJ whole genome shotgun (WGS) entry which is preliminary data.</text>
</comment>
<dbReference type="PROSITE" id="PS50821">
    <property type="entry name" value="PAZ"/>
    <property type="match status" value="1"/>
</dbReference>
<comment type="subcellular location">
    <subcellularLocation>
        <location evidence="1">Cytoplasm</location>
    </subcellularLocation>
</comment>
<feature type="domain" description="PAZ" evidence="7">
    <location>
        <begin position="355"/>
        <end position="462"/>
    </location>
</feature>
<keyword evidence="2" id="KW-0217">Developmental protein</keyword>
<organism evidence="8 9">
    <name type="scientific">Vespula squamosa</name>
    <name type="common">Southern yellow jacket</name>
    <name type="synonym">Wasp</name>
    <dbReference type="NCBI Taxonomy" id="30214"/>
    <lineage>
        <taxon>Eukaryota</taxon>
        <taxon>Metazoa</taxon>
        <taxon>Ecdysozoa</taxon>
        <taxon>Arthropoda</taxon>
        <taxon>Hexapoda</taxon>
        <taxon>Insecta</taxon>
        <taxon>Pterygota</taxon>
        <taxon>Neoptera</taxon>
        <taxon>Endopterygota</taxon>
        <taxon>Hymenoptera</taxon>
        <taxon>Apocrita</taxon>
        <taxon>Aculeata</taxon>
        <taxon>Vespoidea</taxon>
        <taxon>Vespidae</taxon>
        <taxon>Vespinae</taxon>
        <taxon>Vespula</taxon>
    </lineage>
</organism>
<dbReference type="GO" id="GO:0003723">
    <property type="term" value="F:RNA binding"/>
    <property type="evidence" value="ECO:0007669"/>
    <property type="project" value="UniProtKB-KW"/>
</dbReference>
<dbReference type="Gene3D" id="2.170.260.10">
    <property type="entry name" value="paz domain"/>
    <property type="match status" value="1"/>
</dbReference>
<evidence type="ECO:0000256" key="1">
    <source>
        <dbReference type="ARBA" id="ARBA00004496"/>
    </source>
</evidence>
<dbReference type="GO" id="GO:0034587">
    <property type="term" value="P:piRNA processing"/>
    <property type="evidence" value="ECO:0007669"/>
    <property type="project" value="UniProtKB-ARBA"/>
</dbReference>
<dbReference type="GO" id="GO:0005737">
    <property type="term" value="C:cytoplasm"/>
    <property type="evidence" value="ECO:0007669"/>
    <property type="project" value="UniProtKB-SubCell"/>
</dbReference>
<dbReference type="Pfam" id="PF23278">
    <property type="entry name" value="Piwi_N"/>
    <property type="match status" value="1"/>
</dbReference>
<evidence type="ECO:0000256" key="6">
    <source>
        <dbReference type="ARBA" id="ARBA00038291"/>
    </source>
</evidence>
<evidence type="ECO:0000256" key="2">
    <source>
        <dbReference type="ARBA" id="ARBA00022473"/>
    </source>
</evidence>
<name>A0ABD2A951_VESSQ</name>
<evidence type="ECO:0000313" key="8">
    <source>
        <dbReference type="EMBL" id="KAL2717121.1"/>
    </source>
</evidence>
<dbReference type="AlphaFoldDB" id="A0ABD2A951"/>
<dbReference type="EMBL" id="JAUDFV010000153">
    <property type="protein sequence ID" value="KAL2717121.1"/>
    <property type="molecule type" value="Genomic_DNA"/>
</dbReference>
<dbReference type="PANTHER" id="PTHR22891">
    <property type="entry name" value="EUKARYOTIC TRANSLATION INITIATION FACTOR 2C"/>
    <property type="match status" value="1"/>
</dbReference>
<dbReference type="Pfam" id="PF02170">
    <property type="entry name" value="PAZ"/>
    <property type="match status" value="1"/>
</dbReference>